<reference evidence="12 13" key="1">
    <citation type="submission" date="2016-10" db="EMBL/GenBank/DDBJ databases">
        <title>Genome sequence of Rothia aeria strain JCM11412.</title>
        <authorList>
            <person name="Nambu T."/>
        </authorList>
    </citation>
    <scope>NUCLEOTIDE SEQUENCE [LARGE SCALE GENOMIC DNA]</scope>
    <source>
        <strain evidence="12 13">JCM 11412</strain>
    </source>
</reference>
<evidence type="ECO:0000256" key="10">
    <source>
        <dbReference type="ARBA" id="ARBA00048968"/>
    </source>
</evidence>
<comment type="catalytic activity">
    <reaction evidence="10">
        <text>adenosine + phosphate = alpha-D-ribose 1-phosphate + adenine</text>
        <dbReference type="Rhea" id="RHEA:27642"/>
        <dbReference type="ChEBI" id="CHEBI:16335"/>
        <dbReference type="ChEBI" id="CHEBI:16708"/>
        <dbReference type="ChEBI" id="CHEBI:43474"/>
        <dbReference type="ChEBI" id="CHEBI:57720"/>
        <dbReference type="EC" id="2.4.2.1"/>
    </reaction>
    <physiologicalReaction direction="left-to-right" evidence="10">
        <dbReference type="Rhea" id="RHEA:27643"/>
    </physiologicalReaction>
</comment>
<evidence type="ECO:0000256" key="7">
    <source>
        <dbReference type="ARBA" id="ARBA00022833"/>
    </source>
</evidence>
<dbReference type="KEGG" id="raj:RA11412_1408"/>
<dbReference type="GeneID" id="93861115"/>
<dbReference type="GO" id="GO:0005507">
    <property type="term" value="F:copper ion binding"/>
    <property type="evidence" value="ECO:0007669"/>
    <property type="project" value="TreeGrafter"/>
</dbReference>
<gene>
    <name evidence="12" type="ORF">RA11412_1408</name>
</gene>
<evidence type="ECO:0000256" key="9">
    <source>
        <dbReference type="ARBA" id="ARBA00047989"/>
    </source>
</evidence>
<dbReference type="EMBL" id="AP017895">
    <property type="protein sequence ID" value="BAV87707.1"/>
    <property type="molecule type" value="Genomic_DNA"/>
</dbReference>
<dbReference type="AlphaFoldDB" id="A0A2Z5QZ42"/>
<sequence length="286" mass="30549">MDNTEHIYHTSAPLLFSYQLFRSGAHEVNIAFTSVAAGNVGLHVDTGEPQAQTLRHRLRLEGMLSTGLPFLYLNQVHGTTVVCAEDYEPAQYAPQDSADGFSDTHAQHLLEQAPVADAAYSTNGRPLAIMVADCIPVVLVGQRQDGELVLAVAHAGRKGLLDGVLQRTVVAMHEAGAENICAWLGPSICGSCYEVPEQMRTASAERIPQVAAQTRTGTPALDLPAGAIAILEDMGVEVSTELAACTYETGELYSHRAFTHGSRPAGRIAGLVWLSAASEEKEETTN</sequence>
<keyword evidence="5" id="KW-0479">Metal-binding</keyword>
<dbReference type="Gene3D" id="3.60.140.10">
    <property type="entry name" value="CNF1/YfiH-like putative cysteine hydrolases"/>
    <property type="match status" value="1"/>
</dbReference>
<evidence type="ECO:0000256" key="2">
    <source>
        <dbReference type="ARBA" id="ARBA00003215"/>
    </source>
</evidence>
<comment type="catalytic activity">
    <reaction evidence="9">
        <text>adenosine + H2O + H(+) = inosine + NH4(+)</text>
        <dbReference type="Rhea" id="RHEA:24408"/>
        <dbReference type="ChEBI" id="CHEBI:15377"/>
        <dbReference type="ChEBI" id="CHEBI:15378"/>
        <dbReference type="ChEBI" id="CHEBI:16335"/>
        <dbReference type="ChEBI" id="CHEBI:17596"/>
        <dbReference type="ChEBI" id="CHEBI:28938"/>
        <dbReference type="EC" id="3.5.4.4"/>
    </reaction>
    <physiologicalReaction direction="left-to-right" evidence="9">
        <dbReference type="Rhea" id="RHEA:24409"/>
    </physiologicalReaction>
</comment>
<dbReference type="CDD" id="cd16833">
    <property type="entry name" value="YfiH"/>
    <property type="match status" value="1"/>
</dbReference>
<dbReference type="GO" id="GO:0017061">
    <property type="term" value="F:S-methyl-5-thioadenosine phosphorylase activity"/>
    <property type="evidence" value="ECO:0007669"/>
    <property type="project" value="UniProtKB-EC"/>
</dbReference>
<proteinExistence type="inferred from homology"/>
<dbReference type="Pfam" id="PF02578">
    <property type="entry name" value="Cu-oxidase_4"/>
    <property type="match status" value="1"/>
</dbReference>
<evidence type="ECO:0000313" key="13">
    <source>
        <dbReference type="Proteomes" id="UP000250241"/>
    </source>
</evidence>
<dbReference type="PANTHER" id="PTHR30616">
    <property type="entry name" value="UNCHARACTERIZED PROTEIN YFIH"/>
    <property type="match status" value="1"/>
</dbReference>
<evidence type="ECO:0000313" key="12">
    <source>
        <dbReference type="EMBL" id="BAV87707.1"/>
    </source>
</evidence>
<dbReference type="SUPFAM" id="SSF64438">
    <property type="entry name" value="CNF1/YfiH-like putative cysteine hydrolases"/>
    <property type="match status" value="1"/>
</dbReference>
<keyword evidence="13" id="KW-1185">Reference proteome</keyword>
<dbReference type="InterPro" id="IPR038371">
    <property type="entry name" value="Cu_polyphenol_OxRdtase_sf"/>
</dbReference>
<keyword evidence="8" id="KW-0186">Copper</keyword>
<evidence type="ECO:0000256" key="8">
    <source>
        <dbReference type="ARBA" id="ARBA00023008"/>
    </source>
</evidence>
<evidence type="ECO:0000256" key="6">
    <source>
        <dbReference type="ARBA" id="ARBA00022801"/>
    </source>
</evidence>
<evidence type="ECO:0000256" key="4">
    <source>
        <dbReference type="ARBA" id="ARBA00022679"/>
    </source>
</evidence>
<keyword evidence="6" id="KW-0378">Hydrolase</keyword>
<keyword evidence="4" id="KW-0808">Transferase</keyword>
<evidence type="ECO:0000256" key="5">
    <source>
        <dbReference type="ARBA" id="ARBA00022723"/>
    </source>
</evidence>
<name>A0A2Z5QZ42_9MICC</name>
<comment type="catalytic activity">
    <reaction evidence="11">
        <text>S-methyl-5'-thioadenosine + phosphate = 5-(methylsulfanyl)-alpha-D-ribose 1-phosphate + adenine</text>
        <dbReference type="Rhea" id="RHEA:11852"/>
        <dbReference type="ChEBI" id="CHEBI:16708"/>
        <dbReference type="ChEBI" id="CHEBI:17509"/>
        <dbReference type="ChEBI" id="CHEBI:43474"/>
        <dbReference type="ChEBI" id="CHEBI:58533"/>
        <dbReference type="EC" id="2.4.2.28"/>
    </reaction>
    <physiologicalReaction direction="left-to-right" evidence="11">
        <dbReference type="Rhea" id="RHEA:11853"/>
    </physiologicalReaction>
</comment>
<evidence type="ECO:0000256" key="3">
    <source>
        <dbReference type="ARBA" id="ARBA00007353"/>
    </source>
</evidence>
<dbReference type="InterPro" id="IPR011324">
    <property type="entry name" value="Cytotoxic_necrot_fac-like_cat"/>
</dbReference>
<dbReference type="InterPro" id="IPR003730">
    <property type="entry name" value="Cu_polyphenol_OxRdtase"/>
</dbReference>
<evidence type="ECO:0008006" key="14">
    <source>
        <dbReference type="Google" id="ProtNLM"/>
    </source>
</evidence>
<protein>
    <recommendedName>
        <fullName evidence="14">Multicopper polyphenol oxidase</fullName>
    </recommendedName>
</protein>
<comment type="function">
    <text evidence="2">Purine nucleoside enzyme that catalyzes the phosphorolysis of adenosine and inosine nucleosides, yielding D-ribose 1-phosphate and the respective free bases, adenine and hypoxanthine. Also catalyzes the phosphorolysis of S-methyl-5'-thioadenosine into adenine and S-methyl-5-thio-alpha-D-ribose 1-phosphate. Also has adenosine deaminase activity.</text>
</comment>
<evidence type="ECO:0000256" key="11">
    <source>
        <dbReference type="ARBA" id="ARBA00049893"/>
    </source>
</evidence>
<dbReference type="RefSeq" id="WP_037235661.1">
    <property type="nucleotide sequence ID" value="NZ_CP068102.1"/>
</dbReference>
<keyword evidence="7" id="KW-0862">Zinc</keyword>
<organism evidence="12 13">
    <name type="scientific">Rothia aeria</name>
    <dbReference type="NCBI Taxonomy" id="172042"/>
    <lineage>
        <taxon>Bacteria</taxon>
        <taxon>Bacillati</taxon>
        <taxon>Actinomycetota</taxon>
        <taxon>Actinomycetes</taxon>
        <taxon>Micrococcales</taxon>
        <taxon>Micrococcaceae</taxon>
        <taxon>Rothia</taxon>
    </lineage>
</organism>
<dbReference type="Proteomes" id="UP000250241">
    <property type="component" value="Chromosome"/>
</dbReference>
<dbReference type="PANTHER" id="PTHR30616:SF2">
    <property type="entry name" value="PURINE NUCLEOSIDE PHOSPHORYLASE LACC1"/>
    <property type="match status" value="1"/>
</dbReference>
<dbReference type="GO" id="GO:0016787">
    <property type="term" value="F:hydrolase activity"/>
    <property type="evidence" value="ECO:0007669"/>
    <property type="project" value="UniProtKB-KW"/>
</dbReference>
<evidence type="ECO:0000256" key="1">
    <source>
        <dbReference type="ARBA" id="ARBA00000553"/>
    </source>
</evidence>
<accession>A0A2Z5QZ42</accession>
<comment type="catalytic activity">
    <reaction evidence="1">
        <text>inosine + phosphate = alpha-D-ribose 1-phosphate + hypoxanthine</text>
        <dbReference type="Rhea" id="RHEA:27646"/>
        <dbReference type="ChEBI" id="CHEBI:17368"/>
        <dbReference type="ChEBI" id="CHEBI:17596"/>
        <dbReference type="ChEBI" id="CHEBI:43474"/>
        <dbReference type="ChEBI" id="CHEBI:57720"/>
        <dbReference type="EC" id="2.4.2.1"/>
    </reaction>
    <physiologicalReaction direction="left-to-right" evidence="1">
        <dbReference type="Rhea" id="RHEA:27647"/>
    </physiologicalReaction>
</comment>
<comment type="similarity">
    <text evidence="3">Belongs to the purine nucleoside phosphorylase YfiH/LACC1 family.</text>
</comment>